<dbReference type="InterPro" id="IPR005135">
    <property type="entry name" value="Endo/exonuclease/phosphatase"/>
</dbReference>
<dbReference type="CDD" id="cd09079">
    <property type="entry name" value="RgfB-like"/>
    <property type="match status" value="1"/>
</dbReference>
<evidence type="ECO:0000259" key="1">
    <source>
        <dbReference type="Pfam" id="PF03372"/>
    </source>
</evidence>
<dbReference type="InterPro" id="IPR036691">
    <property type="entry name" value="Endo/exonu/phosph_ase_sf"/>
</dbReference>
<accession>A0A1H6W787</accession>
<dbReference type="EMBL" id="FNYK01000060">
    <property type="protein sequence ID" value="SEJ12891.1"/>
    <property type="molecule type" value="Genomic_DNA"/>
</dbReference>
<sequence>MKLLTLNTHSLSDANEDNKLKAIAHVISSRDIDVIALQEVNQTMNAKSISCDEHYVGRDIIKEDNFALALSKLLEGKYYWTYIPVKVGYDRFDEGLAIFSKHKITASENTLLTTTNDYSFWKKRNALGVEITKGTQSFYVYTAHLGWWDDDEEPFIKQWKKLNSVAASKDMPVYLAGDFNAPDVLKDQSYETIKNDGWKDTRDLAKKVSGRFTAQGKIDGWDEAVDGMRIDYIWCNRDENVLSHEVIFDGKNEPVVSDHYGILMEDNL</sequence>
<feature type="domain" description="Endonuclease/exonuclease/phosphatase" evidence="1">
    <location>
        <begin position="4"/>
        <end position="259"/>
    </location>
</feature>
<dbReference type="PANTHER" id="PTHR14859:SF1">
    <property type="entry name" value="PGAP2-INTERACTING PROTEIN"/>
    <property type="match status" value="1"/>
</dbReference>
<dbReference type="GO" id="GO:0016020">
    <property type="term" value="C:membrane"/>
    <property type="evidence" value="ECO:0007669"/>
    <property type="project" value="GOC"/>
</dbReference>
<dbReference type="PANTHER" id="PTHR14859">
    <property type="entry name" value="CALCOFLUOR WHITE HYPERSENSITIVE PROTEIN PRECURSOR"/>
    <property type="match status" value="1"/>
</dbReference>
<dbReference type="eggNOG" id="COG3568">
    <property type="taxonomic scope" value="Bacteria"/>
</dbReference>
<evidence type="ECO:0000313" key="3">
    <source>
        <dbReference type="Proteomes" id="UP000183028"/>
    </source>
</evidence>
<dbReference type="Proteomes" id="UP000183028">
    <property type="component" value="Unassembled WGS sequence"/>
</dbReference>
<dbReference type="Gene3D" id="3.60.10.10">
    <property type="entry name" value="Endonuclease/exonuclease/phosphatase"/>
    <property type="match status" value="1"/>
</dbReference>
<dbReference type="SUPFAM" id="SSF56219">
    <property type="entry name" value="DNase I-like"/>
    <property type="match status" value="1"/>
</dbReference>
<dbReference type="Pfam" id="PF03372">
    <property type="entry name" value="Exo_endo_phos"/>
    <property type="match status" value="1"/>
</dbReference>
<dbReference type="STRING" id="322505.SAMN04487836_1189"/>
<gene>
    <name evidence="2" type="ORF">SAMN04487834_10604</name>
</gene>
<keyword evidence="3" id="KW-1185">Reference proteome</keyword>
<proteinExistence type="predicted"/>
<dbReference type="AlphaFoldDB" id="A0A1H6W787"/>
<organism evidence="2 3">
    <name type="scientific">Sharpea azabuensis</name>
    <dbReference type="NCBI Taxonomy" id="322505"/>
    <lineage>
        <taxon>Bacteria</taxon>
        <taxon>Bacillati</taxon>
        <taxon>Bacillota</taxon>
        <taxon>Erysipelotrichia</taxon>
        <taxon>Erysipelotrichales</taxon>
        <taxon>Coprobacillaceae</taxon>
        <taxon>Sharpea</taxon>
    </lineage>
</organism>
<dbReference type="GO" id="GO:0003824">
    <property type="term" value="F:catalytic activity"/>
    <property type="evidence" value="ECO:0007669"/>
    <property type="project" value="InterPro"/>
</dbReference>
<evidence type="ECO:0000313" key="2">
    <source>
        <dbReference type="EMBL" id="SEJ12891.1"/>
    </source>
</evidence>
<dbReference type="RefSeq" id="WP_074732613.1">
    <property type="nucleotide sequence ID" value="NZ_FNYK01000060.1"/>
</dbReference>
<name>A0A1H6W787_9FIRM</name>
<protein>
    <submittedName>
        <fullName evidence="2">Maltose 6'-phosphate phosphatase</fullName>
    </submittedName>
</protein>
<dbReference type="InterPro" id="IPR051916">
    <property type="entry name" value="GPI-anchor_lipid_remodeler"/>
</dbReference>
<dbReference type="GO" id="GO:0006506">
    <property type="term" value="P:GPI anchor biosynthetic process"/>
    <property type="evidence" value="ECO:0007669"/>
    <property type="project" value="TreeGrafter"/>
</dbReference>
<reference evidence="3" key="1">
    <citation type="submission" date="2016-10" db="EMBL/GenBank/DDBJ databases">
        <authorList>
            <person name="Varghese N."/>
            <person name="Submissions S."/>
        </authorList>
    </citation>
    <scope>NUCLEOTIDE SEQUENCE [LARGE SCALE GENOMIC DNA]</scope>
    <source>
        <strain evidence="3">DSM 20406</strain>
    </source>
</reference>
<dbReference type="OrthoDB" id="9812537at2"/>